<dbReference type="EMBL" id="CAJVPY010005442">
    <property type="protein sequence ID" value="CAG8643058.1"/>
    <property type="molecule type" value="Genomic_DNA"/>
</dbReference>
<sequence>MGKAAKTLEKEGIQCNMTLIFFFVQAVTCAEASDNNLHMPVEFSIDIQKIPIKPTILGRSWCHFLDQKL</sequence>
<dbReference type="InterPro" id="IPR013785">
    <property type="entry name" value="Aldolase_TIM"/>
</dbReference>
<organism evidence="2 3">
    <name type="scientific">Dentiscutata erythropus</name>
    <dbReference type="NCBI Taxonomy" id="1348616"/>
    <lineage>
        <taxon>Eukaryota</taxon>
        <taxon>Fungi</taxon>
        <taxon>Fungi incertae sedis</taxon>
        <taxon>Mucoromycota</taxon>
        <taxon>Glomeromycotina</taxon>
        <taxon>Glomeromycetes</taxon>
        <taxon>Diversisporales</taxon>
        <taxon>Gigasporaceae</taxon>
        <taxon>Dentiscutata</taxon>
    </lineage>
</organism>
<gene>
    <name evidence="2" type="ORF">DERYTH_LOCUS9767</name>
</gene>
<proteinExistence type="predicted"/>
<keyword evidence="1" id="KW-0704">Schiff base</keyword>
<evidence type="ECO:0000256" key="1">
    <source>
        <dbReference type="ARBA" id="ARBA00023270"/>
    </source>
</evidence>
<reference evidence="2" key="1">
    <citation type="submission" date="2021-06" db="EMBL/GenBank/DDBJ databases">
        <authorList>
            <person name="Kallberg Y."/>
            <person name="Tangrot J."/>
            <person name="Rosling A."/>
        </authorList>
    </citation>
    <scope>NUCLEOTIDE SEQUENCE</scope>
    <source>
        <strain evidence="2">MA453B</strain>
    </source>
</reference>
<dbReference type="GO" id="GO:0005975">
    <property type="term" value="P:carbohydrate metabolic process"/>
    <property type="evidence" value="ECO:0007669"/>
    <property type="project" value="InterPro"/>
</dbReference>
<dbReference type="Gene3D" id="3.20.20.70">
    <property type="entry name" value="Aldolase class I"/>
    <property type="match status" value="1"/>
</dbReference>
<dbReference type="Proteomes" id="UP000789405">
    <property type="component" value="Unassembled WGS sequence"/>
</dbReference>
<name>A0A9N9GY87_9GLOM</name>
<evidence type="ECO:0000313" key="3">
    <source>
        <dbReference type="Proteomes" id="UP000789405"/>
    </source>
</evidence>
<protein>
    <submittedName>
        <fullName evidence="2">27398_t:CDS:1</fullName>
    </submittedName>
</protein>
<keyword evidence="3" id="KW-1185">Reference proteome</keyword>
<accession>A0A9N9GY87</accession>
<dbReference type="InterPro" id="IPR001585">
    <property type="entry name" value="TAL/FSA"/>
</dbReference>
<comment type="caution">
    <text evidence="2">The sequence shown here is derived from an EMBL/GenBank/DDBJ whole genome shotgun (WGS) entry which is preliminary data.</text>
</comment>
<evidence type="ECO:0000313" key="2">
    <source>
        <dbReference type="EMBL" id="CAG8643058.1"/>
    </source>
</evidence>
<dbReference type="SUPFAM" id="SSF51569">
    <property type="entry name" value="Aldolase"/>
    <property type="match status" value="1"/>
</dbReference>
<dbReference type="AlphaFoldDB" id="A0A9N9GY87"/>
<dbReference type="Pfam" id="PF00923">
    <property type="entry name" value="TAL_FSA"/>
    <property type="match status" value="1"/>
</dbReference>